<comment type="caution">
    <text evidence="1">The sequence shown here is derived from an EMBL/GenBank/DDBJ whole genome shotgun (WGS) entry which is preliminary data.</text>
</comment>
<keyword evidence="2" id="KW-1185">Reference proteome</keyword>
<proteinExistence type="predicted"/>
<organism evidence="1 2">
    <name type="scientific">Rosa chinensis</name>
    <name type="common">China rose</name>
    <dbReference type="NCBI Taxonomy" id="74649"/>
    <lineage>
        <taxon>Eukaryota</taxon>
        <taxon>Viridiplantae</taxon>
        <taxon>Streptophyta</taxon>
        <taxon>Embryophyta</taxon>
        <taxon>Tracheophyta</taxon>
        <taxon>Spermatophyta</taxon>
        <taxon>Magnoliopsida</taxon>
        <taxon>eudicotyledons</taxon>
        <taxon>Gunneridae</taxon>
        <taxon>Pentapetalae</taxon>
        <taxon>rosids</taxon>
        <taxon>fabids</taxon>
        <taxon>Rosales</taxon>
        <taxon>Rosaceae</taxon>
        <taxon>Rosoideae</taxon>
        <taxon>Rosoideae incertae sedis</taxon>
        <taxon>Rosa</taxon>
    </lineage>
</organism>
<dbReference type="Proteomes" id="UP000238479">
    <property type="component" value="Chromosome 5"/>
</dbReference>
<gene>
    <name evidence="1" type="ORF">RchiOBHm_Chr5g0069931</name>
</gene>
<sequence length="42" mass="5149">MKTHQHYMCSARSFISMDLKDATYTSLRRFLIPLKMRTSYYR</sequence>
<protein>
    <submittedName>
        <fullName evidence="1">Uncharacterized protein</fullName>
    </submittedName>
</protein>
<accession>A0A2P6QK28</accession>
<dbReference type="AlphaFoldDB" id="A0A2P6QK28"/>
<dbReference type="Gramene" id="PRQ34529">
    <property type="protein sequence ID" value="PRQ34529"/>
    <property type="gene ID" value="RchiOBHm_Chr5g0069931"/>
</dbReference>
<dbReference type="EMBL" id="PDCK01000043">
    <property type="protein sequence ID" value="PRQ34529.1"/>
    <property type="molecule type" value="Genomic_DNA"/>
</dbReference>
<evidence type="ECO:0000313" key="1">
    <source>
        <dbReference type="EMBL" id="PRQ34529.1"/>
    </source>
</evidence>
<name>A0A2P6QK28_ROSCH</name>
<evidence type="ECO:0000313" key="2">
    <source>
        <dbReference type="Proteomes" id="UP000238479"/>
    </source>
</evidence>
<reference evidence="1 2" key="1">
    <citation type="journal article" date="2018" name="Nat. Genet.">
        <title>The Rosa genome provides new insights in the design of modern roses.</title>
        <authorList>
            <person name="Bendahmane M."/>
        </authorList>
    </citation>
    <scope>NUCLEOTIDE SEQUENCE [LARGE SCALE GENOMIC DNA]</scope>
    <source>
        <strain evidence="2">cv. Old Blush</strain>
    </source>
</reference>